<dbReference type="InterPro" id="IPR001653">
    <property type="entry name" value="DAP_epimerase_DapF"/>
</dbReference>
<feature type="binding site" evidence="9">
    <location>
        <position position="32"/>
    </location>
    <ligand>
        <name>substrate</name>
    </ligand>
</feature>
<dbReference type="PROSITE" id="PS01326">
    <property type="entry name" value="DAP_EPIMERASE"/>
    <property type="match status" value="1"/>
</dbReference>
<comment type="caution">
    <text evidence="12">The sequence shown here is derived from an EMBL/GenBank/DDBJ whole genome shotgun (WGS) entry which is preliminary data.</text>
</comment>
<evidence type="ECO:0000313" key="13">
    <source>
        <dbReference type="Proteomes" id="UP000236959"/>
    </source>
</evidence>
<comment type="function">
    <text evidence="9">Catalyzes the stereoinversion of LL-2,6-diaminopimelate (L,L-DAP) to meso-diaminopimelate (meso-DAP), a precursor of L-lysine and an essential component of the bacterial peptidoglycan.</text>
</comment>
<dbReference type="UniPathway" id="UPA00034">
    <property type="reaction ID" value="UER00025"/>
</dbReference>
<feature type="binding site" evidence="9">
    <location>
        <position position="84"/>
    </location>
    <ligand>
        <name>substrate</name>
    </ligand>
</feature>
<keyword evidence="6 9" id="KW-0457">Lysine biosynthesis</keyword>
<evidence type="ECO:0000256" key="5">
    <source>
        <dbReference type="ARBA" id="ARBA00022605"/>
    </source>
</evidence>
<accession>A0A2S3UZ26</accession>
<keyword evidence="4 9" id="KW-0963">Cytoplasm</keyword>
<name>A0A2S3UZ26_9HYPH</name>
<reference evidence="12 13" key="1">
    <citation type="submission" date="2018-01" db="EMBL/GenBank/DDBJ databases">
        <title>Genomic Encyclopedia of Archaeal and Bacterial Type Strains, Phase II (KMG-II): from individual species to whole genera.</title>
        <authorList>
            <person name="Goeker M."/>
        </authorList>
    </citation>
    <scope>NUCLEOTIDE SEQUENCE [LARGE SCALE GENOMIC DNA]</scope>
    <source>
        <strain evidence="12 13">DSM 17023</strain>
    </source>
</reference>
<evidence type="ECO:0000256" key="6">
    <source>
        <dbReference type="ARBA" id="ARBA00023154"/>
    </source>
</evidence>
<feature type="binding site" evidence="9">
    <location>
        <position position="214"/>
    </location>
    <ligand>
        <name>substrate</name>
    </ligand>
</feature>
<evidence type="ECO:0000256" key="9">
    <source>
        <dbReference type="HAMAP-Rule" id="MF_00197"/>
    </source>
</evidence>
<dbReference type="FunFam" id="3.10.310.10:FF:000004">
    <property type="entry name" value="Diaminopimelate epimerase"/>
    <property type="match status" value="1"/>
</dbReference>
<dbReference type="EMBL" id="PPCN01000002">
    <property type="protein sequence ID" value="POF32793.1"/>
    <property type="molecule type" value="Genomic_DNA"/>
</dbReference>
<comment type="catalytic activity">
    <reaction evidence="8 9">
        <text>(2S,6S)-2,6-diaminopimelate = meso-2,6-diaminopimelate</text>
        <dbReference type="Rhea" id="RHEA:15393"/>
        <dbReference type="ChEBI" id="CHEBI:57609"/>
        <dbReference type="ChEBI" id="CHEBI:57791"/>
        <dbReference type="EC" id="5.1.1.7"/>
    </reaction>
</comment>
<feature type="binding site" evidence="9">
    <location>
        <begin position="94"/>
        <end position="95"/>
    </location>
    <ligand>
        <name>substrate</name>
    </ligand>
</feature>
<dbReference type="Pfam" id="PF01678">
    <property type="entry name" value="DAP_epimerase"/>
    <property type="match status" value="2"/>
</dbReference>
<feature type="binding site" evidence="9">
    <location>
        <position position="181"/>
    </location>
    <ligand>
        <name>substrate</name>
    </ligand>
</feature>
<dbReference type="InterPro" id="IPR018510">
    <property type="entry name" value="DAP_epimerase_AS"/>
</dbReference>
<dbReference type="NCBIfam" id="TIGR00652">
    <property type="entry name" value="DapF"/>
    <property type="match status" value="1"/>
</dbReference>
<evidence type="ECO:0000256" key="3">
    <source>
        <dbReference type="ARBA" id="ARBA00013080"/>
    </source>
</evidence>
<evidence type="ECO:0000256" key="4">
    <source>
        <dbReference type="ARBA" id="ARBA00022490"/>
    </source>
</evidence>
<dbReference type="HAMAP" id="MF_00197">
    <property type="entry name" value="DAP_epimerase"/>
    <property type="match status" value="1"/>
</dbReference>
<feature type="region of interest" description="Disordered" evidence="11">
    <location>
        <begin position="1"/>
        <end position="21"/>
    </location>
</feature>
<dbReference type="PANTHER" id="PTHR31689:SF0">
    <property type="entry name" value="DIAMINOPIMELATE EPIMERASE"/>
    <property type="match status" value="1"/>
</dbReference>
<evidence type="ECO:0000256" key="7">
    <source>
        <dbReference type="ARBA" id="ARBA00023235"/>
    </source>
</evidence>
<keyword evidence="13" id="KW-1185">Reference proteome</keyword>
<gene>
    <name evidence="9" type="primary">dapF</name>
    <name evidence="12" type="ORF">CLV41_102198</name>
</gene>
<proteinExistence type="inferred from homology"/>
<dbReference type="GO" id="GO:0005829">
    <property type="term" value="C:cytosol"/>
    <property type="evidence" value="ECO:0007669"/>
    <property type="project" value="TreeGrafter"/>
</dbReference>
<dbReference type="AlphaFoldDB" id="A0A2S3UZ26"/>
<keyword evidence="7 9" id="KW-0413">Isomerase</keyword>
<feature type="active site" description="Proton acceptor" evidence="9">
    <location>
        <position position="241"/>
    </location>
</feature>
<dbReference type="EC" id="5.1.1.7" evidence="3 9"/>
<feature type="binding site" evidence="9">
    <location>
        <begin position="242"/>
        <end position="243"/>
    </location>
    <ligand>
        <name>substrate</name>
    </ligand>
</feature>
<feature type="site" description="Could be important to modulate the pK values of the two catalytic cysteine residues" evidence="9">
    <location>
        <position position="183"/>
    </location>
</feature>
<evidence type="ECO:0000256" key="2">
    <source>
        <dbReference type="ARBA" id="ARBA00010219"/>
    </source>
</evidence>
<keyword evidence="5 9" id="KW-0028">Amino-acid biosynthesis</keyword>
<dbReference type="SUPFAM" id="SSF54506">
    <property type="entry name" value="Diaminopimelate epimerase-like"/>
    <property type="match status" value="2"/>
</dbReference>
<evidence type="ECO:0000256" key="8">
    <source>
        <dbReference type="ARBA" id="ARBA00051712"/>
    </source>
</evidence>
<evidence type="ECO:0000313" key="12">
    <source>
        <dbReference type="EMBL" id="POF32793.1"/>
    </source>
</evidence>
<comment type="subunit">
    <text evidence="9">Homodimer.</text>
</comment>
<dbReference type="PANTHER" id="PTHR31689">
    <property type="entry name" value="DIAMINOPIMELATE EPIMERASE, CHLOROPLASTIC"/>
    <property type="match status" value="1"/>
</dbReference>
<feature type="active site" description="Proton donor" evidence="9">
    <location>
        <position position="93"/>
    </location>
</feature>
<dbReference type="GO" id="GO:0008837">
    <property type="term" value="F:diaminopimelate epimerase activity"/>
    <property type="evidence" value="ECO:0007669"/>
    <property type="project" value="UniProtKB-UniRule"/>
</dbReference>
<evidence type="ECO:0000256" key="1">
    <source>
        <dbReference type="ARBA" id="ARBA00005196"/>
    </source>
</evidence>
<sequence length="320" mass="34289">MSGLAIQQTKKRSAPGMASDTRPFLKMNGLGNDFVVWDAREKPLRLAREAIAGLGDRESGIGFDQMITVERSSLGVDAFMRIHNRDGGEVSACGNATRCIGRLLMEETGKDLVTIETGAGLLHAFDAAGARNVTVDMGVPRLEWDQIPLAEEFADTRAIELQIGPIDEPILHTPSVANMGNPHAIFWVDDVEAYDLERAGPLLEHHPVFPEGANISLAHVFDENEIRVKVWERGVGLTLACGTAACAVGVAAARDGKTGRKSTIHLPGGPLVIEWREADGHVLMTGPTEVEFEGEVDLETLSWRRTAAGDGAPEAAGSAP</sequence>
<dbReference type="Gene3D" id="3.10.310.10">
    <property type="entry name" value="Diaminopimelate Epimerase, Chain A, domain 1"/>
    <property type="match status" value="2"/>
</dbReference>
<comment type="pathway">
    <text evidence="1 9">Amino-acid biosynthesis; L-lysine biosynthesis via DAP pathway; DL-2,6-diaminopimelate from LL-2,6-diaminopimelate: step 1/1.</text>
</comment>
<feature type="binding site" evidence="9">
    <location>
        <begin position="232"/>
        <end position="233"/>
    </location>
    <ligand>
        <name>substrate</name>
    </ligand>
</feature>
<comment type="similarity">
    <text evidence="2 9">Belongs to the diaminopimelate epimerase family.</text>
</comment>
<protein>
    <recommendedName>
        <fullName evidence="3 9">Diaminopimelate epimerase</fullName>
        <shortName evidence="9">DAP epimerase</shortName>
        <ecNumber evidence="3 9">5.1.1.7</ecNumber>
    </recommendedName>
    <alternativeName>
        <fullName evidence="9">PLP-independent amino acid racemase</fullName>
    </alternativeName>
</protein>
<organism evidence="12 13">
    <name type="scientific">Roseibium marinum</name>
    <dbReference type="NCBI Taxonomy" id="281252"/>
    <lineage>
        <taxon>Bacteria</taxon>
        <taxon>Pseudomonadati</taxon>
        <taxon>Pseudomonadota</taxon>
        <taxon>Alphaproteobacteria</taxon>
        <taxon>Hyphomicrobiales</taxon>
        <taxon>Stappiaceae</taxon>
        <taxon>Roseibium</taxon>
    </lineage>
</organism>
<feature type="active site" evidence="10">
    <location>
        <position position="93"/>
    </location>
</feature>
<evidence type="ECO:0000256" key="10">
    <source>
        <dbReference type="PROSITE-ProRule" id="PRU10125"/>
    </source>
</evidence>
<feature type="binding site" evidence="9">
    <location>
        <position position="65"/>
    </location>
    <ligand>
        <name>substrate</name>
    </ligand>
</feature>
<dbReference type="GO" id="GO:0009089">
    <property type="term" value="P:lysine biosynthetic process via diaminopimelate"/>
    <property type="evidence" value="ECO:0007669"/>
    <property type="project" value="UniProtKB-UniRule"/>
</dbReference>
<dbReference type="Proteomes" id="UP000236959">
    <property type="component" value="Unassembled WGS sequence"/>
</dbReference>
<evidence type="ECO:0000256" key="11">
    <source>
        <dbReference type="SAM" id="MobiDB-lite"/>
    </source>
</evidence>
<comment type="subcellular location">
    <subcellularLocation>
        <location evidence="9">Cytoplasm</location>
    </subcellularLocation>
</comment>
<feature type="site" description="Could be important to modulate the pK values of the two catalytic cysteine residues" evidence="9">
    <location>
        <position position="232"/>
    </location>
</feature>